<dbReference type="EMBL" id="UYWW01008150">
    <property type="protein sequence ID" value="VDM15603.1"/>
    <property type="molecule type" value="Genomic_DNA"/>
</dbReference>
<feature type="compositionally biased region" description="Low complexity" evidence="2">
    <location>
        <begin position="317"/>
        <end position="354"/>
    </location>
</feature>
<evidence type="ECO:0000313" key="4">
    <source>
        <dbReference type="Proteomes" id="UP000270924"/>
    </source>
</evidence>
<organism evidence="3 4">
    <name type="scientific">Wuchereria bancrofti</name>
    <dbReference type="NCBI Taxonomy" id="6293"/>
    <lineage>
        <taxon>Eukaryota</taxon>
        <taxon>Metazoa</taxon>
        <taxon>Ecdysozoa</taxon>
        <taxon>Nematoda</taxon>
        <taxon>Chromadorea</taxon>
        <taxon>Rhabditida</taxon>
        <taxon>Spirurina</taxon>
        <taxon>Spiruromorpha</taxon>
        <taxon>Filarioidea</taxon>
        <taxon>Onchocercidae</taxon>
        <taxon>Wuchereria</taxon>
    </lineage>
</organism>
<keyword evidence="4" id="KW-1185">Reference proteome</keyword>
<proteinExistence type="predicted"/>
<sequence length="430" mass="47497">MAAEENGLVWKLSDEDSRQKPCDCLCVPALPAYLVVRFPEGLFYMIRIKDVVKIRDEGVISITEDKAQEVKQESERCMTANSTVRLSTSTSKIISLNKNNMTHYEEYAIIEAQIKELENKKDSLRGLILKEMVESGEESVDTAVGKFSVTKLKKWVYPQWVLDIKDEFDSAKARAESTKEATYTEKTTQTISFIHKEKNETGELVTVNDGTTNEEVLHMMVDRLTFLNDKMESPHNVITVKPPKKVAEKKPKAPKFKLVSYTVKAIIPTGMYANIQPEVTVEAESMEVAERAVMGHIEALFAKYRVDGPQAPQTPRPVALAPAPVQKAQPQAPVAPVATPTAPSAPVQTASAPVAPTPAPEAPVAPAITMSEPFRRAKSAIDSCMSHDALKLVSDQIEKSVKLIDTEKVELKNMVTVKYNDITIAGTQKA</sequence>
<gene>
    <name evidence="3" type="ORF">WBA_LOCUS8966</name>
</gene>
<feature type="region of interest" description="Disordered" evidence="2">
    <location>
        <begin position="311"/>
        <end position="360"/>
    </location>
</feature>
<evidence type="ECO:0000256" key="2">
    <source>
        <dbReference type="SAM" id="MobiDB-lite"/>
    </source>
</evidence>
<dbReference type="InParanoid" id="A0A3P7E245"/>
<protein>
    <submittedName>
        <fullName evidence="3">Uncharacterized protein</fullName>
    </submittedName>
</protein>
<name>A0A3P7E245_WUCBA</name>
<dbReference type="Proteomes" id="UP000270924">
    <property type="component" value="Unassembled WGS sequence"/>
</dbReference>
<accession>A0A3P7E245</accession>
<keyword evidence="1" id="KW-0175">Coiled coil</keyword>
<dbReference type="AlphaFoldDB" id="A0A3P7E245"/>
<feature type="coiled-coil region" evidence="1">
    <location>
        <begin position="100"/>
        <end position="134"/>
    </location>
</feature>
<evidence type="ECO:0000256" key="1">
    <source>
        <dbReference type="SAM" id="Coils"/>
    </source>
</evidence>
<evidence type="ECO:0000313" key="3">
    <source>
        <dbReference type="EMBL" id="VDM15603.1"/>
    </source>
</evidence>
<reference evidence="3 4" key="1">
    <citation type="submission" date="2018-11" db="EMBL/GenBank/DDBJ databases">
        <authorList>
            <consortium name="Pathogen Informatics"/>
        </authorList>
    </citation>
    <scope>NUCLEOTIDE SEQUENCE [LARGE SCALE GENOMIC DNA]</scope>
</reference>